<accession>A0AAD7CGS1</accession>
<protein>
    <submittedName>
        <fullName evidence="1">Uncharacterized protein</fullName>
    </submittedName>
</protein>
<comment type="caution">
    <text evidence="1">The sequence shown here is derived from an EMBL/GenBank/DDBJ whole genome shotgun (WGS) entry which is preliminary data.</text>
</comment>
<reference evidence="1" key="1">
    <citation type="submission" date="2023-03" db="EMBL/GenBank/DDBJ databases">
        <title>Massive genome expansion in bonnet fungi (Mycena s.s.) driven by repeated elements and novel gene families across ecological guilds.</title>
        <authorList>
            <consortium name="Lawrence Berkeley National Laboratory"/>
            <person name="Harder C.B."/>
            <person name="Miyauchi S."/>
            <person name="Viragh M."/>
            <person name="Kuo A."/>
            <person name="Thoen E."/>
            <person name="Andreopoulos B."/>
            <person name="Lu D."/>
            <person name="Skrede I."/>
            <person name="Drula E."/>
            <person name="Henrissat B."/>
            <person name="Morin E."/>
            <person name="Kohler A."/>
            <person name="Barry K."/>
            <person name="LaButti K."/>
            <person name="Morin E."/>
            <person name="Salamov A."/>
            <person name="Lipzen A."/>
            <person name="Mereny Z."/>
            <person name="Hegedus B."/>
            <person name="Baldrian P."/>
            <person name="Stursova M."/>
            <person name="Weitz H."/>
            <person name="Taylor A."/>
            <person name="Grigoriev I.V."/>
            <person name="Nagy L.G."/>
            <person name="Martin F."/>
            <person name="Kauserud H."/>
        </authorList>
    </citation>
    <scope>NUCLEOTIDE SEQUENCE</scope>
    <source>
        <strain evidence="1">9284</strain>
    </source>
</reference>
<sequence length="111" mass="12116">MGLSSAELALWAAFKLPRLPACCRFAGVPEGAVSHNAIRAILGWAAKLAKGEIKYRASAKLNPSGASGELWQHLIRLVDMAPELPKMILTILTEIRLYQAARSFCALRDIE</sequence>
<name>A0AAD7CGS1_9AGAR</name>
<evidence type="ECO:0000313" key="1">
    <source>
        <dbReference type="EMBL" id="KAJ7648084.1"/>
    </source>
</evidence>
<proteinExistence type="predicted"/>
<keyword evidence="2" id="KW-1185">Reference proteome</keyword>
<dbReference type="EMBL" id="JARKIF010000002">
    <property type="protein sequence ID" value="KAJ7648084.1"/>
    <property type="molecule type" value="Genomic_DNA"/>
</dbReference>
<evidence type="ECO:0000313" key="2">
    <source>
        <dbReference type="Proteomes" id="UP001221142"/>
    </source>
</evidence>
<dbReference type="AlphaFoldDB" id="A0AAD7CGS1"/>
<gene>
    <name evidence="1" type="ORF">FB45DRAFT_861081</name>
</gene>
<organism evidence="1 2">
    <name type="scientific">Roridomyces roridus</name>
    <dbReference type="NCBI Taxonomy" id="1738132"/>
    <lineage>
        <taxon>Eukaryota</taxon>
        <taxon>Fungi</taxon>
        <taxon>Dikarya</taxon>
        <taxon>Basidiomycota</taxon>
        <taxon>Agaricomycotina</taxon>
        <taxon>Agaricomycetes</taxon>
        <taxon>Agaricomycetidae</taxon>
        <taxon>Agaricales</taxon>
        <taxon>Marasmiineae</taxon>
        <taxon>Mycenaceae</taxon>
        <taxon>Roridomyces</taxon>
    </lineage>
</organism>
<dbReference type="Proteomes" id="UP001221142">
    <property type="component" value="Unassembled WGS sequence"/>
</dbReference>